<protein>
    <submittedName>
        <fullName evidence="2">Phosphatidylglycerophosphatase</fullName>
    </submittedName>
</protein>
<gene>
    <name evidence="2" type="ORF">Q757_05810</name>
</gene>
<feature type="non-terminal residue" evidence="2">
    <location>
        <position position="158"/>
    </location>
</feature>
<dbReference type="EMBL" id="AXCV01000257">
    <property type="protein sequence ID" value="KGO31666.1"/>
    <property type="molecule type" value="Genomic_DNA"/>
</dbReference>
<dbReference type="Proteomes" id="UP000030023">
    <property type="component" value="Unassembled WGS sequence"/>
</dbReference>
<organism evidence="2 3">
    <name type="scientific">Oenococcus alcoholitolerans</name>
    <dbReference type="NCBI Taxonomy" id="931074"/>
    <lineage>
        <taxon>Bacteria</taxon>
        <taxon>Bacillati</taxon>
        <taxon>Bacillota</taxon>
        <taxon>Bacilli</taxon>
        <taxon>Lactobacillales</taxon>
        <taxon>Lactobacillaceae</taxon>
        <taxon>Oenococcus</taxon>
    </lineage>
</organism>
<comment type="caution">
    <text evidence="2">The sequence shown here is derived from an EMBL/GenBank/DDBJ whole genome shotgun (WGS) entry which is preliminary data.</text>
</comment>
<proteinExistence type="predicted"/>
<dbReference type="Gene3D" id="1.10.3760.10">
    <property type="entry name" value="PgpA-like"/>
    <property type="match status" value="1"/>
</dbReference>
<evidence type="ECO:0000259" key="1">
    <source>
        <dbReference type="Pfam" id="PF04608"/>
    </source>
</evidence>
<dbReference type="InterPro" id="IPR007686">
    <property type="entry name" value="YutG/PgpA"/>
</dbReference>
<accession>A0ABR4XQK8</accession>
<keyword evidence="3" id="KW-1185">Reference proteome</keyword>
<reference evidence="2 3" key="1">
    <citation type="journal article" date="2014" name="Antonie Van Leeuwenhoek">
        <title>Oenococcus alcoholitolerans sp. nov., a lactic acid bacteria isolated from cachaca and ethanol fermentation processes.</title>
        <authorList>
            <person name="Badotti F."/>
            <person name="Moreira A.P."/>
            <person name="Tonon L.A."/>
            <person name="de Lucena B.T."/>
            <person name="Gomes Fde C."/>
            <person name="Kruger R."/>
            <person name="Thompson C.C."/>
            <person name="de Morais M.A.Jr."/>
            <person name="Rosa C.A."/>
            <person name="Thompson F.L."/>
        </authorList>
    </citation>
    <scope>NUCLEOTIDE SEQUENCE [LARGE SCALE GENOMIC DNA]</scope>
    <source>
        <strain evidence="2 3">UFRJ-M7.2.18</strain>
    </source>
</reference>
<feature type="domain" description="YutG/PgpA" evidence="1">
    <location>
        <begin position="45"/>
        <end position="157"/>
    </location>
</feature>
<dbReference type="Pfam" id="PF04608">
    <property type="entry name" value="PgpA"/>
    <property type="match status" value="1"/>
</dbReference>
<evidence type="ECO:0000313" key="3">
    <source>
        <dbReference type="Proteomes" id="UP000030023"/>
    </source>
</evidence>
<evidence type="ECO:0000313" key="2">
    <source>
        <dbReference type="EMBL" id="KGO31666.1"/>
    </source>
</evidence>
<sequence length="158" mass="17399">MTEHVNYHNTVEILKDHGITLEDIAEITYRLQTKFLSGLDREISLASVKRVLQKREVQHVVWVALELDRLTEENRIKEPLRGVIKEDFGLFGVDELLGNAIASTFGSIGFTGYGYVDNIKPGIIGKIDKLGKTKENVTTTFADDIVGGIAAAAGSRLA</sequence>
<dbReference type="InterPro" id="IPR026038">
    <property type="entry name" value="Put_PGPase"/>
</dbReference>
<name>A0ABR4XQK8_9LACO</name>
<dbReference type="CDD" id="cd06971">
    <property type="entry name" value="PgpA"/>
    <property type="match status" value="1"/>
</dbReference>
<dbReference type="PIRSF" id="PIRSF019587">
    <property type="entry name" value="PGPase"/>
    <property type="match status" value="1"/>
</dbReference>
<dbReference type="InterPro" id="IPR036681">
    <property type="entry name" value="PgpA-like_sf"/>
</dbReference>
<dbReference type="SUPFAM" id="SSF101307">
    <property type="entry name" value="YutG-like"/>
    <property type="match status" value="1"/>
</dbReference>